<comment type="caution">
    <text evidence="2">The sequence shown here is derived from an EMBL/GenBank/DDBJ whole genome shotgun (WGS) entry which is preliminary data.</text>
</comment>
<protein>
    <submittedName>
        <fullName evidence="2">Uncharacterized protein</fullName>
    </submittedName>
</protein>
<name>A0A1M2VC34_TRAPU</name>
<organism evidence="2 3">
    <name type="scientific">Trametes pubescens</name>
    <name type="common">White-rot fungus</name>
    <dbReference type="NCBI Taxonomy" id="154538"/>
    <lineage>
        <taxon>Eukaryota</taxon>
        <taxon>Fungi</taxon>
        <taxon>Dikarya</taxon>
        <taxon>Basidiomycota</taxon>
        <taxon>Agaricomycotina</taxon>
        <taxon>Agaricomycetes</taxon>
        <taxon>Polyporales</taxon>
        <taxon>Polyporaceae</taxon>
        <taxon>Trametes</taxon>
    </lineage>
</organism>
<accession>A0A1M2VC34</accession>
<dbReference type="EMBL" id="MNAD01001489">
    <property type="protein sequence ID" value="OJT05115.1"/>
    <property type="molecule type" value="Genomic_DNA"/>
</dbReference>
<sequence length="212" mass="23880">MTTRVTLNDYIDEQSSQLKSTFRRSLFKSCTNKVPLASFARRILDSYHIPVVPDQVSIPVLGTLALLREIVLPLSKKKNTKGADTGFWTAVEERLQKLYEEHGNKDRLTDEKWLDWARQIIEKDQRKFPARGAELPPMSRDEVSETVGMDATEVPDEESGFEEPNPNDIDEDDALDLEGLAAEGEKGHSDHDEDDYDGDVNLDRMGDIGSTA</sequence>
<evidence type="ECO:0000313" key="3">
    <source>
        <dbReference type="Proteomes" id="UP000184267"/>
    </source>
</evidence>
<dbReference type="Proteomes" id="UP000184267">
    <property type="component" value="Unassembled WGS sequence"/>
</dbReference>
<feature type="region of interest" description="Disordered" evidence="1">
    <location>
        <begin position="127"/>
        <end position="212"/>
    </location>
</feature>
<proteinExistence type="predicted"/>
<gene>
    <name evidence="2" type="ORF">TRAPUB_4101</name>
</gene>
<keyword evidence="3" id="KW-1185">Reference proteome</keyword>
<evidence type="ECO:0000313" key="2">
    <source>
        <dbReference type="EMBL" id="OJT05115.1"/>
    </source>
</evidence>
<evidence type="ECO:0000256" key="1">
    <source>
        <dbReference type="SAM" id="MobiDB-lite"/>
    </source>
</evidence>
<dbReference type="AlphaFoldDB" id="A0A1M2VC34"/>
<reference evidence="2 3" key="1">
    <citation type="submission" date="2016-10" db="EMBL/GenBank/DDBJ databases">
        <title>Genome sequence of the basidiomycete white-rot fungus Trametes pubescens.</title>
        <authorList>
            <person name="Makela M.R."/>
            <person name="Granchi Z."/>
            <person name="Peng M."/>
            <person name="De Vries R.P."/>
            <person name="Grigoriev I."/>
            <person name="Riley R."/>
            <person name="Hilden K."/>
        </authorList>
    </citation>
    <scope>NUCLEOTIDE SEQUENCE [LARGE SCALE GENOMIC DNA]</scope>
    <source>
        <strain evidence="2 3">FBCC735</strain>
    </source>
</reference>
<dbReference type="OrthoDB" id="2753495at2759"/>